<dbReference type="InterPro" id="IPR011051">
    <property type="entry name" value="RmlC_Cupin_sf"/>
</dbReference>
<feature type="domain" description="(S)-ureidoglycine aminohydrolase cupin" evidence="1">
    <location>
        <begin position="39"/>
        <end position="111"/>
    </location>
</feature>
<evidence type="ECO:0000313" key="2">
    <source>
        <dbReference type="EMBL" id="MSS28618.1"/>
    </source>
</evidence>
<dbReference type="Proteomes" id="UP000477488">
    <property type="component" value="Unassembled WGS sequence"/>
</dbReference>
<sequence>MKTIILFDQTAPAGHARGPAPNPVAGDPHTNVWRCFTRPDGSLTAGLWDCSGGSFAIPSHPTDEMCSILEGEALIEHADGTRITVRAGDSFLIPHGTQTIWHVAKYVKKAFVCAAPGRQ</sequence>
<accession>A0A6L5XN23</accession>
<gene>
    <name evidence="2" type="ORF">FYJ44_11375</name>
</gene>
<reference evidence="2 3" key="1">
    <citation type="submission" date="2019-09" db="EMBL/GenBank/DDBJ databases">
        <title>In-depth cultivation of the pig gut microbiome towards novel bacterial diversity and tailored functional studies.</title>
        <authorList>
            <person name="Wylensek D."/>
            <person name="Hitch T.C.A."/>
            <person name="Clavel T."/>
        </authorList>
    </citation>
    <scope>NUCLEOTIDE SEQUENCE [LARGE SCALE GENOMIC DNA]</scope>
    <source>
        <strain evidence="2 3">PG-178-WT-4</strain>
    </source>
</reference>
<name>A0A6L5XN23_9BACT</name>
<evidence type="ECO:0000313" key="3">
    <source>
        <dbReference type="Proteomes" id="UP000477488"/>
    </source>
</evidence>
<dbReference type="PANTHER" id="PTHR40943:SF1">
    <property type="entry name" value="CYTOPLASMIC PROTEIN"/>
    <property type="match status" value="1"/>
</dbReference>
<dbReference type="AlphaFoldDB" id="A0A6L5XN23"/>
<dbReference type="Pfam" id="PF05899">
    <property type="entry name" value="Cupin_3"/>
    <property type="match status" value="1"/>
</dbReference>
<protein>
    <submittedName>
        <fullName evidence="2">DUF861 domain-containing protein</fullName>
    </submittedName>
</protein>
<dbReference type="RefSeq" id="WP_320860792.1">
    <property type="nucleotide sequence ID" value="NZ_JAXELC010000025.1"/>
</dbReference>
<proteinExistence type="predicted"/>
<dbReference type="InterPro" id="IPR008579">
    <property type="entry name" value="UGlyAH_Cupin_dom"/>
</dbReference>
<dbReference type="SUPFAM" id="SSF51182">
    <property type="entry name" value="RmlC-like cupins"/>
    <property type="match status" value="1"/>
</dbReference>
<dbReference type="PANTHER" id="PTHR40943">
    <property type="entry name" value="CYTOPLASMIC PROTEIN-RELATED"/>
    <property type="match status" value="1"/>
</dbReference>
<dbReference type="Gene3D" id="2.60.120.10">
    <property type="entry name" value="Jelly Rolls"/>
    <property type="match status" value="1"/>
</dbReference>
<organism evidence="2 3">
    <name type="scientific">Desulfovibrio porci</name>
    <dbReference type="NCBI Taxonomy" id="2605782"/>
    <lineage>
        <taxon>Bacteria</taxon>
        <taxon>Pseudomonadati</taxon>
        <taxon>Thermodesulfobacteriota</taxon>
        <taxon>Desulfovibrionia</taxon>
        <taxon>Desulfovibrionales</taxon>
        <taxon>Desulfovibrionaceae</taxon>
        <taxon>Desulfovibrio</taxon>
    </lineage>
</organism>
<dbReference type="InterPro" id="IPR014710">
    <property type="entry name" value="RmlC-like_jellyroll"/>
</dbReference>
<evidence type="ECO:0000259" key="1">
    <source>
        <dbReference type="Pfam" id="PF05899"/>
    </source>
</evidence>
<keyword evidence="3" id="KW-1185">Reference proteome</keyword>
<dbReference type="EMBL" id="VUMH01000012">
    <property type="protein sequence ID" value="MSS28618.1"/>
    <property type="molecule type" value="Genomic_DNA"/>
</dbReference>
<comment type="caution">
    <text evidence="2">The sequence shown here is derived from an EMBL/GenBank/DDBJ whole genome shotgun (WGS) entry which is preliminary data.</text>
</comment>